<dbReference type="PANTHER" id="PTHR34995">
    <property type="entry name" value="DNA-DIRECTED RNA POLYMERASE SUBUNIT BETA"/>
    <property type="match status" value="1"/>
</dbReference>
<feature type="region of interest" description="Disordered" evidence="5">
    <location>
        <begin position="391"/>
        <end position="428"/>
    </location>
</feature>
<dbReference type="EMBL" id="JAYMYQ010000005">
    <property type="protein sequence ID" value="KAK7328928.1"/>
    <property type="molecule type" value="Genomic_DNA"/>
</dbReference>
<keyword evidence="1" id="KW-0240">DNA-directed RNA polymerase</keyword>
<dbReference type="Proteomes" id="UP001367508">
    <property type="component" value="Unassembled WGS sequence"/>
</dbReference>
<dbReference type="PANTHER" id="PTHR34995:SF1">
    <property type="entry name" value="DNA-DIRECTED RNA POLYMERASE SUBUNIT BETA"/>
    <property type="match status" value="1"/>
</dbReference>
<evidence type="ECO:0000313" key="6">
    <source>
        <dbReference type="EMBL" id="KAK7328928.1"/>
    </source>
</evidence>
<keyword evidence="3" id="KW-0548">Nucleotidyltransferase</keyword>
<feature type="compositionally biased region" description="Polar residues" evidence="5">
    <location>
        <begin position="391"/>
        <end position="400"/>
    </location>
</feature>
<evidence type="ECO:0000313" key="7">
    <source>
        <dbReference type="Proteomes" id="UP001367508"/>
    </source>
</evidence>
<comment type="caution">
    <text evidence="6">The sequence shown here is derived from an EMBL/GenBank/DDBJ whole genome shotgun (WGS) entry which is preliminary data.</text>
</comment>
<dbReference type="AlphaFoldDB" id="A0AAN9L918"/>
<dbReference type="GO" id="GO:0016779">
    <property type="term" value="F:nucleotidyltransferase activity"/>
    <property type="evidence" value="ECO:0007669"/>
    <property type="project" value="UniProtKB-KW"/>
</dbReference>
<proteinExistence type="predicted"/>
<keyword evidence="7" id="KW-1185">Reference proteome</keyword>
<protein>
    <submittedName>
        <fullName evidence="6">Uncharacterized protein</fullName>
    </submittedName>
</protein>
<reference evidence="6 7" key="1">
    <citation type="submission" date="2024-01" db="EMBL/GenBank/DDBJ databases">
        <title>The genomes of 5 underutilized Papilionoideae crops provide insights into root nodulation and disease resistanc.</title>
        <authorList>
            <person name="Jiang F."/>
        </authorList>
    </citation>
    <scope>NUCLEOTIDE SEQUENCE [LARGE SCALE GENOMIC DNA]</scope>
    <source>
        <strain evidence="6">LVBAO_FW01</strain>
        <tissue evidence="6">Leaves</tissue>
    </source>
</reference>
<dbReference type="GO" id="GO:0000428">
    <property type="term" value="C:DNA-directed RNA polymerase complex"/>
    <property type="evidence" value="ECO:0007669"/>
    <property type="project" value="UniProtKB-KW"/>
</dbReference>
<evidence type="ECO:0000256" key="5">
    <source>
        <dbReference type="SAM" id="MobiDB-lite"/>
    </source>
</evidence>
<evidence type="ECO:0000256" key="3">
    <source>
        <dbReference type="ARBA" id="ARBA00022695"/>
    </source>
</evidence>
<gene>
    <name evidence="6" type="ORF">VNO77_23066</name>
</gene>
<sequence length="428" mass="48429">MIPDYSVFNQIICMDHCHFRHPAIFLDTSDLLSKRRRNRFIISFPFQSIQERDKELMFSSGIAIEIPINGIFRRNTILAYFDDPQYRTPSSGITKYRTISINSILKKDDFLFEYQGVKEFKPKYQIKVDRFFFIPEEVHILPESSSIMIRNNSIVGVDTPITLNIRSRVGGLGQQFQLEKGKFGRSSQEGSGEVPLGSLALVEGSASKIKNCASIYVVYAEIKNFTITCLDASKIPTFECSIILAQEITLFGKTNMCGALSNGIRDMFDLVKSVVLALVKYTLIKPTLMAPLQSDLQSLSLVDSIRMTDDGLKHALEVNPRLIQLDAPGHTRLNIECVVVILKAYDSMCTQGVSHLYMVVFNLCMLQWSLNGRSPHKHKLDRELLPTIRRSSSPVHVASSTRHHSRFQNPSLHRRRGLASKQEKLALA</sequence>
<keyword evidence="4" id="KW-0804">Transcription</keyword>
<evidence type="ECO:0000256" key="1">
    <source>
        <dbReference type="ARBA" id="ARBA00022478"/>
    </source>
</evidence>
<organism evidence="6 7">
    <name type="scientific">Canavalia gladiata</name>
    <name type="common">Sword bean</name>
    <name type="synonym">Dolichos gladiatus</name>
    <dbReference type="NCBI Taxonomy" id="3824"/>
    <lineage>
        <taxon>Eukaryota</taxon>
        <taxon>Viridiplantae</taxon>
        <taxon>Streptophyta</taxon>
        <taxon>Embryophyta</taxon>
        <taxon>Tracheophyta</taxon>
        <taxon>Spermatophyta</taxon>
        <taxon>Magnoliopsida</taxon>
        <taxon>eudicotyledons</taxon>
        <taxon>Gunneridae</taxon>
        <taxon>Pentapetalae</taxon>
        <taxon>rosids</taxon>
        <taxon>fabids</taxon>
        <taxon>Fabales</taxon>
        <taxon>Fabaceae</taxon>
        <taxon>Papilionoideae</taxon>
        <taxon>50 kb inversion clade</taxon>
        <taxon>NPAAA clade</taxon>
        <taxon>indigoferoid/millettioid clade</taxon>
        <taxon>Phaseoleae</taxon>
        <taxon>Canavalia</taxon>
    </lineage>
</organism>
<keyword evidence="2" id="KW-0808">Transferase</keyword>
<name>A0AAN9L918_CANGL</name>
<evidence type="ECO:0000256" key="2">
    <source>
        <dbReference type="ARBA" id="ARBA00022679"/>
    </source>
</evidence>
<accession>A0AAN9L918</accession>
<dbReference type="InterPro" id="IPR050254">
    <property type="entry name" value="RNA_pol_beta''_euk"/>
</dbReference>
<feature type="compositionally biased region" description="Basic residues" evidence="5">
    <location>
        <begin position="401"/>
        <end position="418"/>
    </location>
</feature>
<evidence type="ECO:0000256" key="4">
    <source>
        <dbReference type="ARBA" id="ARBA00023163"/>
    </source>
</evidence>